<dbReference type="GO" id="GO:0044780">
    <property type="term" value="P:bacterial-type flagellum assembly"/>
    <property type="evidence" value="ECO:0007669"/>
    <property type="project" value="InterPro"/>
</dbReference>
<sequence>MEKLSLILWRERELLELLLFKLEEEQLLLAAGRSRWLGHATREVEMVLEEIRRAELGRAVEVEAVAVELGLAPDVSLRELSEQAPAPWNDILREHRNAFMTASAEISAL</sequence>
<dbReference type="AlphaFoldDB" id="A0A6J4MZY4"/>
<dbReference type="InterPro" id="IPR007809">
    <property type="entry name" value="FlgN-like"/>
</dbReference>
<gene>
    <name evidence="1" type="ORF">AVDCRST_MAG06-264</name>
</gene>
<proteinExistence type="predicted"/>
<name>A0A6J4MZY4_9ACTN</name>
<accession>A0A6J4MZY4</accession>
<organism evidence="1">
    <name type="scientific">uncultured Nocardioides sp</name>
    <dbReference type="NCBI Taxonomy" id="198441"/>
    <lineage>
        <taxon>Bacteria</taxon>
        <taxon>Bacillati</taxon>
        <taxon>Actinomycetota</taxon>
        <taxon>Actinomycetes</taxon>
        <taxon>Propionibacteriales</taxon>
        <taxon>Nocardioidaceae</taxon>
        <taxon>Nocardioides</taxon>
        <taxon>environmental samples</taxon>
    </lineage>
</organism>
<evidence type="ECO:0000313" key="1">
    <source>
        <dbReference type="EMBL" id="CAA9373485.1"/>
    </source>
</evidence>
<reference evidence="1" key="1">
    <citation type="submission" date="2020-02" db="EMBL/GenBank/DDBJ databases">
        <authorList>
            <person name="Meier V. D."/>
        </authorList>
    </citation>
    <scope>NUCLEOTIDE SEQUENCE</scope>
    <source>
        <strain evidence="1">AVDCRST_MAG06</strain>
    </source>
</reference>
<feature type="non-terminal residue" evidence="1">
    <location>
        <position position="109"/>
    </location>
</feature>
<dbReference type="Pfam" id="PF05130">
    <property type="entry name" value="FlgN"/>
    <property type="match status" value="1"/>
</dbReference>
<dbReference type="EMBL" id="CADCUP010000022">
    <property type="protein sequence ID" value="CAA9373485.1"/>
    <property type="molecule type" value="Genomic_DNA"/>
</dbReference>
<protein>
    <submittedName>
        <fullName evidence="1">FlgN family protein</fullName>
    </submittedName>
</protein>